<evidence type="ECO:0000256" key="1">
    <source>
        <dbReference type="ARBA" id="ARBA00022491"/>
    </source>
</evidence>
<keyword evidence="3 5" id="KW-0238">DNA-binding</keyword>
<organism evidence="7 8">
    <name type="scientific">Leucobacter chromiisoli</name>
    <dbReference type="NCBI Taxonomy" id="2796471"/>
    <lineage>
        <taxon>Bacteria</taxon>
        <taxon>Bacillati</taxon>
        <taxon>Actinomycetota</taxon>
        <taxon>Actinomycetes</taxon>
        <taxon>Micrococcales</taxon>
        <taxon>Microbacteriaceae</taxon>
        <taxon>Leucobacter</taxon>
    </lineage>
</organism>
<evidence type="ECO:0000313" key="7">
    <source>
        <dbReference type="EMBL" id="MBK0419937.1"/>
    </source>
</evidence>
<dbReference type="InterPro" id="IPR036271">
    <property type="entry name" value="Tet_transcr_reg_TetR-rel_C_sf"/>
</dbReference>
<name>A0A934QAW3_9MICO</name>
<comment type="caution">
    <text evidence="7">The sequence shown here is derived from an EMBL/GenBank/DDBJ whole genome shotgun (WGS) entry which is preliminary data.</text>
</comment>
<dbReference type="Proteomes" id="UP000608530">
    <property type="component" value="Unassembled WGS sequence"/>
</dbReference>
<dbReference type="PANTHER" id="PTHR30055">
    <property type="entry name" value="HTH-TYPE TRANSCRIPTIONAL REGULATOR RUTR"/>
    <property type="match status" value="1"/>
</dbReference>
<evidence type="ECO:0000256" key="3">
    <source>
        <dbReference type="ARBA" id="ARBA00023125"/>
    </source>
</evidence>
<dbReference type="GO" id="GO:0000976">
    <property type="term" value="F:transcription cis-regulatory region binding"/>
    <property type="evidence" value="ECO:0007669"/>
    <property type="project" value="TreeGrafter"/>
</dbReference>
<evidence type="ECO:0000256" key="4">
    <source>
        <dbReference type="ARBA" id="ARBA00023163"/>
    </source>
</evidence>
<reference evidence="7" key="1">
    <citation type="submission" date="2020-12" db="EMBL/GenBank/DDBJ databases">
        <title>Leucobacter sp. CAS1, isolated from Chromium sludge.</title>
        <authorList>
            <person name="Xu Z."/>
        </authorList>
    </citation>
    <scope>NUCLEOTIDE SEQUENCE</scope>
    <source>
        <strain evidence="7">CSA1</strain>
    </source>
</reference>
<feature type="DNA-binding region" description="H-T-H motif" evidence="5">
    <location>
        <begin position="31"/>
        <end position="50"/>
    </location>
</feature>
<dbReference type="InterPro" id="IPR001647">
    <property type="entry name" value="HTH_TetR"/>
</dbReference>
<evidence type="ECO:0000256" key="2">
    <source>
        <dbReference type="ARBA" id="ARBA00023015"/>
    </source>
</evidence>
<dbReference type="SUPFAM" id="SSF48498">
    <property type="entry name" value="Tetracyclin repressor-like, C-terminal domain"/>
    <property type="match status" value="1"/>
</dbReference>
<dbReference type="InterPro" id="IPR009057">
    <property type="entry name" value="Homeodomain-like_sf"/>
</dbReference>
<dbReference type="RefSeq" id="WP_200116071.1">
    <property type="nucleotide sequence ID" value="NZ_JAEHOH010000019.1"/>
</dbReference>
<dbReference type="GO" id="GO:0003700">
    <property type="term" value="F:DNA-binding transcription factor activity"/>
    <property type="evidence" value="ECO:0007669"/>
    <property type="project" value="TreeGrafter"/>
</dbReference>
<dbReference type="EMBL" id="JAEHOH010000019">
    <property type="protein sequence ID" value="MBK0419937.1"/>
    <property type="molecule type" value="Genomic_DNA"/>
</dbReference>
<evidence type="ECO:0000256" key="5">
    <source>
        <dbReference type="PROSITE-ProRule" id="PRU00335"/>
    </source>
</evidence>
<keyword evidence="1" id="KW-0678">Repressor</keyword>
<keyword evidence="4" id="KW-0804">Transcription</keyword>
<sequence>MRKRTPRDERHRLLLEAGERTLVERGLHSLKLKDVASSASITPSAVLYHYPDLTDLIRDIYEEASERWYHGRKARIAGVDSPADRIRALVDSGLPTSPADASVRLLCELEGMSVRNSDYARLMQELFDQQVELYREVLERGAETGIFTLRMTALEIARALVALEDSLSYYILNDHPSLSFDHCRDLILTTAGNLTGTQLITA</sequence>
<dbReference type="Pfam" id="PF00440">
    <property type="entry name" value="TetR_N"/>
    <property type="match status" value="1"/>
</dbReference>
<dbReference type="PROSITE" id="PS50977">
    <property type="entry name" value="HTH_TETR_2"/>
    <property type="match status" value="1"/>
</dbReference>
<keyword evidence="2" id="KW-0805">Transcription regulation</keyword>
<dbReference type="PANTHER" id="PTHR30055:SF234">
    <property type="entry name" value="HTH-TYPE TRANSCRIPTIONAL REGULATOR BETI"/>
    <property type="match status" value="1"/>
</dbReference>
<evidence type="ECO:0000259" key="6">
    <source>
        <dbReference type="PROSITE" id="PS50977"/>
    </source>
</evidence>
<evidence type="ECO:0000313" key="8">
    <source>
        <dbReference type="Proteomes" id="UP000608530"/>
    </source>
</evidence>
<dbReference type="AlphaFoldDB" id="A0A934QAW3"/>
<dbReference type="Pfam" id="PF13977">
    <property type="entry name" value="TetR_C_6"/>
    <property type="match status" value="1"/>
</dbReference>
<accession>A0A934QAW3</accession>
<dbReference type="InterPro" id="IPR039538">
    <property type="entry name" value="BetI_C"/>
</dbReference>
<protein>
    <submittedName>
        <fullName evidence="7">TetR/AcrR family transcriptional regulator</fullName>
    </submittedName>
</protein>
<proteinExistence type="predicted"/>
<dbReference type="SUPFAM" id="SSF46689">
    <property type="entry name" value="Homeodomain-like"/>
    <property type="match status" value="1"/>
</dbReference>
<keyword evidence="8" id="KW-1185">Reference proteome</keyword>
<feature type="domain" description="HTH tetR-type" evidence="6">
    <location>
        <begin position="8"/>
        <end position="68"/>
    </location>
</feature>
<dbReference type="Gene3D" id="1.10.357.10">
    <property type="entry name" value="Tetracycline Repressor, domain 2"/>
    <property type="match status" value="1"/>
</dbReference>
<gene>
    <name evidence="7" type="ORF">JD276_12940</name>
</gene>
<dbReference type="InterPro" id="IPR050109">
    <property type="entry name" value="HTH-type_TetR-like_transc_reg"/>
</dbReference>